<gene>
    <name evidence="1" type="ORF">F511_46915</name>
</gene>
<name>A0A2Z6ZZN0_9LAMI</name>
<dbReference type="Proteomes" id="UP000250235">
    <property type="component" value="Unassembled WGS sequence"/>
</dbReference>
<protein>
    <submittedName>
        <fullName evidence="1">Uncharacterized protein</fullName>
    </submittedName>
</protein>
<keyword evidence="2" id="KW-1185">Reference proteome</keyword>
<dbReference type="AlphaFoldDB" id="A0A2Z6ZZN0"/>
<evidence type="ECO:0000313" key="2">
    <source>
        <dbReference type="Proteomes" id="UP000250235"/>
    </source>
</evidence>
<accession>A0A2Z6ZZN0</accession>
<organism evidence="1 2">
    <name type="scientific">Dorcoceras hygrometricum</name>
    <dbReference type="NCBI Taxonomy" id="472368"/>
    <lineage>
        <taxon>Eukaryota</taxon>
        <taxon>Viridiplantae</taxon>
        <taxon>Streptophyta</taxon>
        <taxon>Embryophyta</taxon>
        <taxon>Tracheophyta</taxon>
        <taxon>Spermatophyta</taxon>
        <taxon>Magnoliopsida</taxon>
        <taxon>eudicotyledons</taxon>
        <taxon>Gunneridae</taxon>
        <taxon>Pentapetalae</taxon>
        <taxon>asterids</taxon>
        <taxon>lamiids</taxon>
        <taxon>Lamiales</taxon>
        <taxon>Gesneriaceae</taxon>
        <taxon>Didymocarpoideae</taxon>
        <taxon>Trichosporeae</taxon>
        <taxon>Loxocarpinae</taxon>
        <taxon>Dorcoceras</taxon>
    </lineage>
</organism>
<reference evidence="1 2" key="1">
    <citation type="journal article" date="2015" name="Proc. Natl. Acad. Sci. U.S.A.">
        <title>The resurrection genome of Boea hygrometrica: A blueprint for survival of dehydration.</title>
        <authorList>
            <person name="Xiao L."/>
            <person name="Yang G."/>
            <person name="Zhang L."/>
            <person name="Yang X."/>
            <person name="Zhao S."/>
            <person name="Ji Z."/>
            <person name="Zhou Q."/>
            <person name="Hu M."/>
            <person name="Wang Y."/>
            <person name="Chen M."/>
            <person name="Xu Y."/>
            <person name="Jin H."/>
            <person name="Xiao X."/>
            <person name="Hu G."/>
            <person name="Bao F."/>
            <person name="Hu Y."/>
            <person name="Wan P."/>
            <person name="Li L."/>
            <person name="Deng X."/>
            <person name="Kuang T."/>
            <person name="Xiang C."/>
            <person name="Zhu J.K."/>
            <person name="Oliver M.J."/>
            <person name="He Y."/>
        </authorList>
    </citation>
    <scope>NUCLEOTIDE SEQUENCE [LARGE SCALE GENOMIC DNA]</scope>
    <source>
        <strain evidence="2">cv. XS01</strain>
    </source>
</reference>
<sequence>MKKMKNLDRAYASFKVVKDENKEHEEKNTDSLLKSVLPRLAHSVSFNDMIHLDSSFSTQNHTKKSTVIRLSVTRTSVDREDTNEFCKYMLIMLSKV</sequence>
<dbReference type="EMBL" id="KV158455">
    <property type="protein sequence ID" value="KZT76060.1"/>
    <property type="molecule type" value="Genomic_DNA"/>
</dbReference>
<proteinExistence type="predicted"/>
<evidence type="ECO:0000313" key="1">
    <source>
        <dbReference type="EMBL" id="KZT76060.1"/>
    </source>
</evidence>